<comment type="caution">
    <text evidence="15">The sequence shown here is derived from an EMBL/GenBank/DDBJ whole genome shotgun (WGS) entry which is preliminary data.</text>
</comment>
<keyword evidence="9 11" id="KW-0539">Nucleus</keyword>
<evidence type="ECO:0000256" key="3">
    <source>
        <dbReference type="ARBA" id="ARBA00022491"/>
    </source>
</evidence>
<evidence type="ECO:0000256" key="11">
    <source>
        <dbReference type="RuleBase" id="RU364014"/>
    </source>
</evidence>
<feature type="repeat" description="WD" evidence="10">
    <location>
        <begin position="14"/>
        <end position="47"/>
    </location>
</feature>
<evidence type="ECO:0000256" key="2">
    <source>
        <dbReference type="ARBA" id="ARBA00007306"/>
    </source>
</evidence>
<feature type="repeat" description="WD" evidence="10">
    <location>
        <begin position="127"/>
        <end position="168"/>
    </location>
</feature>
<feature type="repeat" description="WD" evidence="10">
    <location>
        <begin position="67"/>
        <end position="99"/>
    </location>
</feature>
<dbReference type="InterPro" id="IPR031120">
    <property type="entry name" value="HIR1-like"/>
</dbReference>
<evidence type="ECO:0000256" key="12">
    <source>
        <dbReference type="SAM" id="MobiDB-lite"/>
    </source>
</evidence>
<keyword evidence="3 11" id="KW-0678">Repressor</keyword>
<dbReference type="Pfam" id="PF09453">
    <property type="entry name" value="HIRA_B"/>
    <property type="match status" value="1"/>
</dbReference>
<dbReference type="RefSeq" id="XP_040724640.1">
    <property type="nucleotide sequence ID" value="XM_040872390.1"/>
</dbReference>
<gene>
    <name evidence="15" type="ORF">BCR37DRAFT_60968</name>
</gene>
<feature type="repeat" description="WD" evidence="10">
    <location>
        <begin position="168"/>
        <end position="202"/>
    </location>
</feature>
<evidence type="ECO:0000256" key="9">
    <source>
        <dbReference type="ARBA" id="ARBA00023242"/>
    </source>
</evidence>
<dbReference type="CDD" id="cd00200">
    <property type="entry name" value="WD40"/>
    <property type="match status" value="1"/>
</dbReference>
<dbReference type="SMART" id="SM00320">
    <property type="entry name" value="WD40"/>
    <property type="match status" value="6"/>
</dbReference>
<dbReference type="GO" id="GO:0006351">
    <property type="term" value="P:DNA-templated transcription"/>
    <property type="evidence" value="ECO:0007669"/>
    <property type="project" value="InterPro"/>
</dbReference>
<keyword evidence="16" id="KW-1185">Reference proteome</keyword>
<dbReference type="PROSITE" id="PS50082">
    <property type="entry name" value="WD_REPEATS_2"/>
    <property type="match status" value="4"/>
</dbReference>
<dbReference type="SUPFAM" id="SSF50978">
    <property type="entry name" value="WD40 repeat-like"/>
    <property type="match status" value="1"/>
</dbReference>
<dbReference type="GO" id="GO:0031491">
    <property type="term" value="F:nucleosome binding"/>
    <property type="evidence" value="ECO:0007669"/>
    <property type="project" value="TreeGrafter"/>
</dbReference>
<feature type="compositionally biased region" description="Basic and acidic residues" evidence="12">
    <location>
        <begin position="541"/>
        <end position="551"/>
    </location>
</feature>
<keyword evidence="7 11" id="KW-0805">Transcription regulation</keyword>
<evidence type="ECO:0000259" key="13">
    <source>
        <dbReference type="Pfam" id="PF07569"/>
    </source>
</evidence>
<dbReference type="AlphaFoldDB" id="A0A1Y2FDS1"/>
<reference evidence="15 16" key="1">
    <citation type="submission" date="2016-07" db="EMBL/GenBank/DDBJ databases">
        <title>Pervasive Adenine N6-methylation of Active Genes in Fungi.</title>
        <authorList>
            <consortium name="DOE Joint Genome Institute"/>
            <person name="Mondo S.J."/>
            <person name="Dannebaum R.O."/>
            <person name="Kuo R.C."/>
            <person name="Labutti K."/>
            <person name="Haridas S."/>
            <person name="Kuo A."/>
            <person name="Salamov A."/>
            <person name="Ahrendt S.R."/>
            <person name="Lipzen A."/>
            <person name="Sullivan W."/>
            <person name="Andreopoulos W.B."/>
            <person name="Clum A."/>
            <person name="Lindquist E."/>
            <person name="Daum C."/>
            <person name="Ramamoorthy G.K."/>
            <person name="Gryganskyi A."/>
            <person name="Culley D."/>
            <person name="Magnuson J.K."/>
            <person name="James T.Y."/>
            <person name="O'Malley M.A."/>
            <person name="Stajich J.E."/>
            <person name="Spatafora J.W."/>
            <person name="Visel A."/>
            <person name="Grigoriev I.V."/>
        </authorList>
    </citation>
    <scope>NUCLEOTIDE SEQUENCE [LARGE SCALE GENOMIC DNA]</scope>
    <source>
        <strain evidence="15 16">12-1054</strain>
    </source>
</reference>
<dbReference type="InterPro" id="IPR001680">
    <property type="entry name" value="WD40_rpt"/>
</dbReference>
<protein>
    <recommendedName>
        <fullName evidence="11">Protein HIR</fullName>
    </recommendedName>
</protein>
<keyword evidence="8 11" id="KW-0804">Transcription</keyword>
<keyword evidence="5 11" id="KW-0677">Repeat</keyword>
<evidence type="ECO:0000256" key="4">
    <source>
        <dbReference type="ARBA" id="ARBA00022574"/>
    </source>
</evidence>
<evidence type="ECO:0000256" key="7">
    <source>
        <dbReference type="ARBA" id="ARBA00023015"/>
    </source>
</evidence>
<dbReference type="EMBL" id="MCFI01000012">
    <property type="protein sequence ID" value="ORY80995.1"/>
    <property type="molecule type" value="Genomic_DNA"/>
</dbReference>
<proteinExistence type="inferred from homology"/>
<comment type="similarity">
    <text evidence="2 11">Belongs to the WD repeat HIR1 family.</text>
</comment>
<dbReference type="Gene3D" id="2.130.10.10">
    <property type="entry name" value="YVTN repeat-like/Quinoprotein amine dehydrogenase"/>
    <property type="match status" value="2"/>
</dbReference>
<dbReference type="Pfam" id="PF07569">
    <property type="entry name" value="Hira"/>
    <property type="match status" value="1"/>
</dbReference>
<dbReference type="Proteomes" id="UP000193685">
    <property type="component" value="Unassembled WGS sequence"/>
</dbReference>
<name>A0A1Y2FDS1_PROLT</name>
<evidence type="ECO:0000256" key="10">
    <source>
        <dbReference type="PROSITE-ProRule" id="PRU00221"/>
    </source>
</evidence>
<evidence type="ECO:0000259" key="14">
    <source>
        <dbReference type="Pfam" id="PF24105"/>
    </source>
</evidence>
<dbReference type="GeneID" id="63788989"/>
<dbReference type="PANTHER" id="PTHR13831:SF0">
    <property type="entry name" value="PROTEIN HIRA"/>
    <property type="match status" value="1"/>
</dbReference>
<keyword evidence="4 10" id="KW-0853">WD repeat</keyword>
<organism evidence="15 16">
    <name type="scientific">Protomyces lactucae-debilis</name>
    <dbReference type="NCBI Taxonomy" id="2754530"/>
    <lineage>
        <taxon>Eukaryota</taxon>
        <taxon>Fungi</taxon>
        <taxon>Dikarya</taxon>
        <taxon>Ascomycota</taxon>
        <taxon>Taphrinomycotina</taxon>
        <taxon>Taphrinomycetes</taxon>
        <taxon>Taphrinales</taxon>
        <taxon>Protomycetaceae</taxon>
        <taxon>Protomyces</taxon>
    </lineage>
</organism>
<dbReference type="InterPro" id="IPR036322">
    <property type="entry name" value="WD40_repeat_dom_sf"/>
</dbReference>
<dbReference type="OrthoDB" id="1741719at2759"/>
<dbReference type="InterPro" id="IPR011494">
    <property type="entry name" value="HIRA-like_C"/>
</dbReference>
<comment type="subcellular location">
    <subcellularLocation>
        <location evidence="1 11">Nucleus</location>
    </subcellularLocation>
</comment>
<evidence type="ECO:0000313" key="15">
    <source>
        <dbReference type="EMBL" id="ORY80995.1"/>
    </source>
</evidence>
<dbReference type="GO" id="GO:0000417">
    <property type="term" value="C:HIR complex"/>
    <property type="evidence" value="ECO:0007669"/>
    <property type="project" value="TreeGrafter"/>
</dbReference>
<feature type="region of interest" description="Disordered" evidence="12">
    <location>
        <begin position="531"/>
        <end position="551"/>
    </location>
</feature>
<feature type="domain" description="CAF1B/HIR1 beta-propeller" evidence="14">
    <location>
        <begin position="18"/>
        <end position="352"/>
    </location>
</feature>
<feature type="domain" description="Protein HIRA-like C-terminal" evidence="13">
    <location>
        <begin position="658"/>
        <end position="897"/>
    </location>
</feature>
<evidence type="ECO:0000256" key="1">
    <source>
        <dbReference type="ARBA" id="ARBA00004123"/>
    </source>
</evidence>
<evidence type="ECO:0000256" key="5">
    <source>
        <dbReference type="ARBA" id="ARBA00022737"/>
    </source>
</evidence>
<dbReference type="Pfam" id="PF24105">
    <property type="entry name" value="Beta-prop_CAF1B_HIR1"/>
    <property type="match status" value="1"/>
</dbReference>
<dbReference type="GO" id="GO:0006355">
    <property type="term" value="P:regulation of DNA-templated transcription"/>
    <property type="evidence" value="ECO:0007669"/>
    <property type="project" value="InterPro"/>
</dbReference>
<dbReference type="GO" id="GO:0000785">
    <property type="term" value="C:chromatin"/>
    <property type="evidence" value="ECO:0007669"/>
    <property type="project" value="TreeGrafter"/>
</dbReference>
<accession>A0A1Y2FDS1</accession>
<sequence>MWNIRPGWLGHFDEGGLRQPIYSLDVSPDGARLATGGLDGKVRVWSVPACLNSSDENEAETGLLSTMPAHTGGVLSVRFSPNGRWLASGSDDKMLIIWERDERSVAPKMSYGETDVVKEVWKVYRRLVGHENDIVDLGWSYDSSLLVSVGLDSNVIVWSGSTYEKIKTLSHASSVKGVTFDPAGKYFATESDDRTIKVWRISDYVCEATISTPFVSSPISTYFRRPSWSPDGSHIGGANAMNGRVSAAAIINRGTWTSEISLIGHEGAVEVVKFNPVLFQRADTEDVLTVIACAGQDRVLSIWNTTRSRPITTVADVAEQSTSDLAWTPDGLSLFICSFDGSITLLRFEEAEFGKAQGSDVNESVLSKYGAGRQGDILPESVEQLALEDRSRHAEEESKQERLADLMGTSAHEAALAMRTLPLEKPVEAVVVAEDSAINHTEGTAMATTTVTAPSAPTSPVRPYVQKVTMVNGKKRIQPQLISSGPAQSPSISRHNAPPQTSMIHQHQLEISQPSLALPRGGLPTLIAGNKRSAESQDDMPSAKRIADGSVGDPRDAPEFMRPAAVNPAATTAAVRLGIPKIQSLVSHINTIGIQYVFEARNPAKETSQDPVRVSFVRKGRVAWIDYIQSPVVLLIGTDHYVAAACEDGGLLIWTLSGRRFLSELVLEAAPAFLEGCETFLMTISAIGMLRVWDLRERKALFAPVSLAPILDAASSVYDKLTRGASITQAGITDQGIPIITLSNGDGCIYDKDLFSFVKLSESWWAVSSNYWDGTTVPRSAGGSTWNGASDTHAANGTARTAVSGGILGALERKTNDELMRQGRGRLLGRIVKQALTREGFEGLETAASIAHLENRLAAALLLRSQDEYREALMLYARRIAAEDGYLARVEELCRELMGPPVELEAAAAASWEPHVLGLEKRTLLRECLIQMGKFRGCQRVTTQFSEQLDRLASLSAM</sequence>
<dbReference type="STRING" id="56484.A0A1Y2FDS1"/>
<dbReference type="InterPro" id="IPR055410">
    <property type="entry name" value="Beta-prop_CAF1B_HIR1"/>
</dbReference>
<keyword evidence="6 11" id="KW-0156">Chromatin regulator</keyword>
<evidence type="ECO:0000256" key="8">
    <source>
        <dbReference type="ARBA" id="ARBA00023163"/>
    </source>
</evidence>
<dbReference type="GO" id="GO:0006338">
    <property type="term" value="P:chromatin remodeling"/>
    <property type="evidence" value="ECO:0007669"/>
    <property type="project" value="InterPro"/>
</dbReference>
<dbReference type="InterPro" id="IPR019015">
    <property type="entry name" value="HIRA_B_motif"/>
</dbReference>
<comment type="function">
    <text evidence="11">Required for replication-independent chromatin assembly and for the periodic repression of histone gene transcription during the cell cycle.</text>
</comment>
<dbReference type="OMA" id="RGSWDGD"/>
<dbReference type="GO" id="GO:0005634">
    <property type="term" value="C:nucleus"/>
    <property type="evidence" value="ECO:0007669"/>
    <property type="project" value="UniProtKB-SubCell"/>
</dbReference>
<dbReference type="PANTHER" id="PTHR13831">
    <property type="entry name" value="MEMBER OF THE HIR1 FAMILY OF WD-REPEAT PROTEINS"/>
    <property type="match status" value="1"/>
</dbReference>
<evidence type="ECO:0000313" key="16">
    <source>
        <dbReference type="Proteomes" id="UP000193685"/>
    </source>
</evidence>
<evidence type="ECO:0000256" key="6">
    <source>
        <dbReference type="ARBA" id="ARBA00022853"/>
    </source>
</evidence>
<dbReference type="PROSITE" id="PS50294">
    <property type="entry name" value="WD_REPEATS_REGION"/>
    <property type="match status" value="4"/>
</dbReference>
<dbReference type="InterPro" id="IPR015943">
    <property type="entry name" value="WD40/YVTN_repeat-like_dom_sf"/>
</dbReference>